<accession>A0A3S3QHP4</accession>
<name>A0A3S3QHP4_9SPHI</name>
<dbReference type="GO" id="GO:0003677">
    <property type="term" value="F:DNA binding"/>
    <property type="evidence" value="ECO:0007669"/>
    <property type="project" value="InterPro"/>
</dbReference>
<dbReference type="AlphaFoldDB" id="A0A3S3QHP4"/>
<sequence length="99" mass="10945">MAKLQKTLRTCENGHQYYKSTDCPTCPKCEGEKKPLEGFLSKLSAPARRALENADIKNLSTLSTYTEKEILNLHGMGKASIPTLREALADSGLTFKPMI</sequence>
<dbReference type="GO" id="GO:0006351">
    <property type="term" value="P:DNA-templated transcription"/>
    <property type="evidence" value="ECO:0007669"/>
    <property type="project" value="InterPro"/>
</dbReference>
<proteinExistence type="predicted"/>
<dbReference type="Gene3D" id="1.10.150.20">
    <property type="entry name" value="5' to 3' exonuclease, C-terminal subdomain"/>
    <property type="match status" value="1"/>
</dbReference>
<feature type="domain" description="RNA polymerase alpha subunit C-terminal" evidence="1">
    <location>
        <begin position="43"/>
        <end position="89"/>
    </location>
</feature>
<evidence type="ECO:0000313" key="2">
    <source>
        <dbReference type="EMBL" id="RWU10427.1"/>
    </source>
</evidence>
<comment type="caution">
    <text evidence="2">The sequence shown here is derived from an EMBL/GenBank/DDBJ whole genome shotgun (WGS) entry which is preliminary data.</text>
</comment>
<dbReference type="EMBL" id="SAYW01000001">
    <property type="protein sequence ID" value="RWU10427.1"/>
    <property type="molecule type" value="Genomic_DNA"/>
</dbReference>
<keyword evidence="3" id="KW-1185">Reference proteome</keyword>
<reference evidence="2 3" key="1">
    <citation type="submission" date="2018-06" db="EMBL/GenBank/DDBJ databases">
        <title>Pedobacter endophyticus sp. nov., an endophytic bacterium isolated from a leaf of Triticum aestivum.</title>
        <authorList>
            <person name="Zhang L."/>
        </authorList>
    </citation>
    <scope>NUCLEOTIDE SEQUENCE [LARGE SCALE GENOMIC DNA]</scope>
    <source>
        <strain evidence="2 3">CM134L-2</strain>
    </source>
</reference>
<dbReference type="Pfam" id="PF03118">
    <property type="entry name" value="RNA_pol_A_CTD"/>
    <property type="match status" value="1"/>
</dbReference>
<dbReference type="InterPro" id="IPR011260">
    <property type="entry name" value="RNAP_asu_C"/>
</dbReference>
<dbReference type="NCBIfam" id="NF005841">
    <property type="entry name" value="PRK07758.1"/>
    <property type="match status" value="1"/>
</dbReference>
<protein>
    <recommendedName>
        <fullName evidence="1">RNA polymerase alpha subunit C-terminal domain-containing protein</fullName>
    </recommendedName>
</protein>
<dbReference type="OrthoDB" id="7950977at2"/>
<evidence type="ECO:0000259" key="1">
    <source>
        <dbReference type="Pfam" id="PF03118"/>
    </source>
</evidence>
<organism evidence="2 3">
    <name type="scientific">Pedobacter chitinilyticus</name>
    <dbReference type="NCBI Taxonomy" id="2233776"/>
    <lineage>
        <taxon>Bacteria</taxon>
        <taxon>Pseudomonadati</taxon>
        <taxon>Bacteroidota</taxon>
        <taxon>Sphingobacteriia</taxon>
        <taxon>Sphingobacteriales</taxon>
        <taxon>Sphingobacteriaceae</taxon>
        <taxon>Pedobacter</taxon>
    </lineage>
</organism>
<dbReference type="RefSeq" id="WP_113645922.1">
    <property type="nucleotide sequence ID" value="NZ_QMHN01000001.1"/>
</dbReference>
<evidence type="ECO:0000313" key="3">
    <source>
        <dbReference type="Proteomes" id="UP000284120"/>
    </source>
</evidence>
<dbReference type="Proteomes" id="UP000284120">
    <property type="component" value="Unassembled WGS sequence"/>
</dbReference>
<dbReference type="GO" id="GO:0003899">
    <property type="term" value="F:DNA-directed RNA polymerase activity"/>
    <property type="evidence" value="ECO:0007669"/>
    <property type="project" value="InterPro"/>
</dbReference>
<gene>
    <name evidence="2" type="ORF">DPV69_03540</name>
</gene>
<dbReference type="SUPFAM" id="SSF47789">
    <property type="entry name" value="C-terminal domain of RNA polymerase alpha subunit"/>
    <property type="match status" value="1"/>
</dbReference>